<evidence type="ECO:0000256" key="7">
    <source>
        <dbReference type="ARBA" id="ARBA00023136"/>
    </source>
</evidence>
<feature type="transmembrane region" description="Helical" evidence="8">
    <location>
        <begin position="114"/>
        <end position="132"/>
    </location>
</feature>
<keyword evidence="10" id="KW-1185">Reference proteome</keyword>
<feature type="transmembrane region" description="Helical" evidence="8">
    <location>
        <begin position="268"/>
        <end position="288"/>
    </location>
</feature>
<dbReference type="RefSeq" id="WP_132018284.1">
    <property type="nucleotide sequence ID" value="NZ_SLUN01000070.1"/>
</dbReference>
<evidence type="ECO:0000256" key="3">
    <source>
        <dbReference type="ARBA" id="ARBA00022448"/>
    </source>
</evidence>
<evidence type="ECO:0000256" key="5">
    <source>
        <dbReference type="ARBA" id="ARBA00022692"/>
    </source>
</evidence>
<evidence type="ECO:0000256" key="8">
    <source>
        <dbReference type="SAM" id="Phobius"/>
    </source>
</evidence>
<comment type="similarity">
    <text evidence="2">Belongs to the amino acid-polyamine-organocation (APC) superfamily. Spore germination protein (SGP) (TC 2.A.3.9) family.</text>
</comment>
<feature type="transmembrane region" description="Helical" evidence="8">
    <location>
        <begin position="333"/>
        <end position="353"/>
    </location>
</feature>
<evidence type="ECO:0000256" key="6">
    <source>
        <dbReference type="ARBA" id="ARBA00022989"/>
    </source>
</evidence>
<feature type="transmembrane region" description="Helical" evidence="8">
    <location>
        <begin position="81"/>
        <end position="102"/>
    </location>
</feature>
<feature type="transmembrane region" description="Helical" evidence="8">
    <location>
        <begin position="300"/>
        <end position="321"/>
    </location>
</feature>
<feature type="transmembrane region" description="Helical" evidence="8">
    <location>
        <begin position="38"/>
        <end position="61"/>
    </location>
</feature>
<dbReference type="NCBIfam" id="TIGR00912">
    <property type="entry name" value="2A0309"/>
    <property type="match status" value="1"/>
</dbReference>
<protein>
    <submittedName>
        <fullName evidence="9">Spore germination protein (Amino acid permease)</fullName>
    </submittedName>
</protein>
<keyword evidence="3" id="KW-0813">Transport</keyword>
<dbReference type="Proteomes" id="UP000295008">
    <property type="component" value="Unassembled WGS sequence"/>
</dbReference>
<dbReference type="AlphaFoldDB" id="A0A4R1QNH2"/>
<dbReference type="PANTHER" id="PTHR34975:SF2">
    <property type="entry name" value="SPORE GERMINATION PROTEIN A2"/>
    <property type="match status" value="1"/>
</dbReference>
<comment type="caution">
    <text evidence="9">The sequence shown here is derived from an EMBL/GenBank/DDBJ whole genome shotgun (WGS) entry which is preliminary data.</text>
</comment>
<keyword evidence="7 8" id="KW-0472">Membrane</keyword>
<proteinExistence type="inferred from homology"/>
<gene>
    <name evidence="9" type="ORF">EDC14_10706</name>
</gene>
<keyword evidence="5 8" id="KW-0812">Transmembrane</keyword>
<dbReference type="GO" id="GO:0016020">
    <property type="term" value="C:membrane"/>
    <property type="evidence" value="ECO:0007669"/>
    <property type="project" value="UniProtKB-SubCell"/>
</dbReference>
<evidence type="ECO:0000256" key="4">
    <source>
        <dbReference type="ARBA" id="ARBA00022544"/>
    </source>
</evidence>
<dbReference type="PANTHER" id="PTHR34975">
    <property type="entry name" value="SPORE GERMINATION PROTEIN A2"/>
    <property type="match status" value="1"/>
</dbReference>
<dbReference type="EMBL" id="SLUN01000070">
    <property type="protein sequence ID" value="TCL53825.1"/>
    <property type="molecule type" value="Genomic_DNA"/>
</dbReference>
<reference evidence="9 10" key="1">
    <citation type="submission" date="2019-03" db="EMBL/GenBank/DDBJ databases">
        <title>Genomic Encyclopedia of Type Strains, Phase IV (KMG-IV): sequencing the most valuable type-strain genomes for metagenomic binning, comparative biology and taxonomic classification.</title>
        <authorList>
            <person name="Goeker M."/>
        </authorList>
    </citation>
    <scope>NUCLEOTIDE SEQUENCE [LARGE SCALE GENOMIC DNA]</scope>
    <source>
        <strain evidence="9 10">LX-B</strain>
    </source>
</reference>
<evidence type="ECO:0000256" key="1">
    <source>
        <dbReference type="ARBA" id="ARBA00004141"/>
    </source>
</evidence>
<comment type="subcellular location">
    <subcellularLocation>
        <location evidence="1">Membrane</location>
        <topology evidence="1">Multi-pass membrane protein</topology>
    </subcellularLocation>
</comment>
<dbReference type="OrthoDB" id="1675410at2"/>
<feature type="transmembrane region" description="Helical" evidence="8">
    <location>
        <begin position="216"/>
        <end position="238"/>
    </location>
</feature>
<sequence>MIREGRIGLFEAVALLLWPTLGKIFLSYSSGIIQENLSAAWLVVLAGCLLGLIFYLPLAALLTRFPGEDLTGIAERAAGPVIGKMLSGILIVYFFISTVLLLRQIAETVIGTALPQFPLLVVIILLAAVMALPAGWGLEPTARVAALATPFLLIGGIGIFLLQYGNLKLDYLAPFWGPGLREIAANSLARSSLVSEVVFLGFLAPFLPRQKKAAAGFYLIALAGILLTGAMLIGQMVFPPGVAAEHSFPFYEISRSIYFGRFYQRVEFIFVLVWLTITMLSLSLRFYFTAAGVAKVFKMPYYQPLIGIMAFTVLAAALLLHDYNTAVFWDNLIQGRLAWIPAFLIPALIYLIAAARGKHGKQTNV</sequence>
<dbReference type="InterPro" id="IPR004761">
    <property type="entry name" value="Spore_GerAB"/>
</dbReference>
<keyword evidence="6 8" id="KW-1133">Transmembrane helix</keyword>
<feature type="transmembrane region" description="Helical" evidence="8">
    <location>
        <begin position="183"/>
        <end position="204"/>
    </location>
</feature>
<keyword evidence="4" id="KW-0309">Germination</keyword>
<dbReference type="Pfam" id="PF03845">
    <property type="entry name" value="Spore_permease"/>
    <property type="match status" value="1"/>
</dbReference>
<evidence type="ECO:0000256" key="2">
    <source>
        <dbReference type="ARBA" id="ARBA00007998"/>
    </source>
</evidence>
<accession>A0A4R1QNH2</accession>
<feature type="transmembrane region" description="Helical" evidence="8">
    <location>
        <begin position="144"/>
        <end position="163"/>
    </location>
</feature>
<name>A0A4R1QNH2_HYDET</name>
<evidence type="ECO:0000313" key="9">
    <source>
        <dbReference type="EMBL" id="TCL53825.1"/>
    </source>
</evidence>
<evidence type="ECO:0000313" key="10">
    <source>
        <dbReference type="Proteomes" id="UP000295008"/>
    </source>
</evidence>
<organism evidence="9 10">
    <name type="scientific">Hydrogenispora ethanolica</name>
    <dbReference type="NCBI Taxonomy" id="1082276"/>
    <lineage>
        <taxon>Bacteria</taxon>
        <taxon>Bacillati</taxon>
        <taxon>Bacillota</taxon>
        <taxon>Hydrogenispora</taxon>
    </lineage>
</organism>
<dbReference type="GO" id="GO:0009847">
    <property type="term" value="P:spore germination"/>
    <property type="evidence" value="ECO:0007669"/>
    <property type="project" value="InterPro"/>
</dbReference>